<dbReference type="Proteomes" id="UP000805193">
    <property type="component" value="Unassembled WGS sequence"/>
</dbReference>
<gene>
    <name evidence="1" type="ORF">HPB47_002227</name>
</gene>
<evidence type="ECO:0000313" key="2">
    <source>
        <dbReference type="Proteomes" id="UP000805193"/>
    </source>
</evidence>
<keyword evidence="2" id="KW-1185">Reference proteome</keyword>
<sequence>MACDRNPVAKCAAESDRGEKKSSPLDVIHKPRESLLSSSEPTTNYKGLVSFCVVIVGEPGDRPELLPHVKKKKKKKKRFI</sequence>
<proteinExistence type="predicted"/>
<accession>A0AC60PLV3</accession>
<organism evidence="1 2">
    <name type="scientific">Ixodes persulcatus</name>
    <name type="common">Taiga tick</name>
    <dbReference type="NCBI Taxonomy" id="34615"/>
    <lineage>
        <taxon>Eukaryota</taxon>
        <taxon>Metazoa</taxon>
        <taxon>Ecdysozoa</taxon>
        <taxon>Arthropoda</taxon>
        <taxon>Chelicerata</taxon>
        <taxon>Arachnida</taxon>
        <taxon>Acari</taxon>
        <taxon>Parasitiformes</taxon>
        <taxon>Ixodida</taxon>
        <taxon>Ixodoidea</taxon>
        <taxon>Ixodidae</taxon>
        <taxon>Ixodinae</taxon>
        <taxon>Ixodes</taxon>
    </lineage>
</organism>
<name>A0AC60PLV3_IXOPE</name>
<evidence type="ECO:0000313" key="1">
    <source>
        <dbReference type="EMBL" id="KAG0421928.1"/>
    </source>
</evidence>
<protein>
    <submittedName>
        <fullName evidence="1">Uncharacterized protein</fullName>
    </submittedName>
</protein>
<reference evidence="1 2" key="1">
    <citation type="journal article" date="2020" name="Cell">
        <title>Large-Scale Comparative Analyses of Tick Genomes Elucidate Their Genetic Diversity and Vector Capacities.</title>
        <authorList>
            <consortium name="Tick Genome and Microbiome Consortium (TIGMIC)"/>
            <person name="Jia N."/>
            <person name="Wang J."/>
            <person name="Shi W."/>
            <person name="Du L."/>
            <person name="Sun Y."/>
            <person name="Zhan W."/>
            <person name="Jiang J.F."/>
            <person name="Wang Q."/>
            <person name="Zhang B."/>
            <person name="Ji P."/>
            <person name="Bell-Sakyi L."/>
            <person name="Cui X.M."/>
            <person name="Yuan T.T."/>
            <person name="Jiang B.G."/>
            <person name="Yang W.F."/>
            <person name="Lam T.T."/>
            <person name="Chang Q.C."/>
            <person name="Ding S.J."/>
            <person name="Wang X.J."/>
            <person name="Zhu J.G."/>
            <person name="Ruan X.D."/>
            <person name="Zhao L."/>
            <person name="Wei J.T."/>
            <person name="Ye R.Z."/>
            <person name="Que T.C."/>
            <person name="Du C.H."/>
            <person name="Zhou Y.H."/>
            <person name="Cheng J.X."/>
            <person name="Dai P.F."/>
            <person name="Guo W.B."/>
            <person name="Han X.H."/>
            <person name="Huang E.J."/>
            <person name="Li L.F."/>
            <person name="Wei W."/>
            <person name="Gao Y.C."/>
            <person name="Liu J.Z."/>
            <person name="Shao H.Z."/>
            <person name="Wang X."/>
            <person name="Wang C.C."/>
            <person name="Yang T.C."/>
            <person name="Huo Q.B."/>
            <person name="Li W."/>
            <person name="Chen H.Y."/>
            <person name="Chen S.E."/>
            <person name="Zhou L.G."/>
            <person name="Ni X.B."/>
            <person name="Tian J.H."/>
            <person name="Sheng Y."/>
            <person name="Liu T."/>
            <person name="Pan Y.S."/>
            <person name="Xia L.Y."/>
            <person name="Li J."/>
            <person name="Zhao F."/>
            <person name="Cao W.C."/>
        </authorList>
    </citation>
    <scope>NUCLEOTIDE SEQUENCE [LARGE SCALE GENOMIC DNA]</scope>
    <source>
        <strain evidence="1">Iper-2018</strain>
    </source>
</reference>
<comment type="caution">
    <text evidence="1">The sequence shown here is derived from an EMBL/GenBank/DDBJ whole genome shotgun (WGS) entry which is preliminary data.</text>
</comment>
<dbReference type="EMBL" id="JABSTQ010010299">
    <property type="protein sequence ID" value="KAG0421928.1"/>
    <property type="molecule type" value="Genomic_DNA"/>
</dbReference>